<dbReference type="KEGG" id="hoh:Hoch_5822"/>
<accession>D0LIE2</accession>
<proteinExistence type="predicted"/>
<dbReference type="OrthoDB" id="5382839at2"/>
<organism evidence="2 3">
    <name type="scientific">Haliangium ochraceum (strain DSM 14365 / JCM 11303 / SMP-2)</name>
    <dbReference type="NCBI Taxonomy" id="502025"/>
    <lineage>
        <taxon>Bacteria</taxon>
        <taxon>Pseudomonadati</taxon>
        <taxon>Myxococcota</taxon>
        <taxon>Polyangia</taxon>
        <taxon>Haliangiales</taxon>
        <taxon>Kofleriaceae</taxon>
        <taxon>Haliangium</taxon>
    </lineage>
</organism>
<feature type="compositionally biased region" description="Gly residues" evidence="1">
    <location>
        <begin position="65"/>
        <end position="87"/>
    </location>
</feature>
<protein>
    <submittedName>
        <fullName evidence="2">Uncharacterized protein</fullName>
    </submittedName>
</protein>
<evidence type="ECO:0000313" key="2">
    <source>
        <dbReference type="EMBL" id="ACY18298.1"/>
    </source>
</evidence>
<name>D0LIE2_HALO1</name>
<feature type="region of interest" description="Disordered" evidence="1">
    <location>
        <begin position="57"/>
        <end position="94"/>
    </location>
</feature>
<dbReference type="EMBL" id="CP001804">
    <property type="protein sequence ID" value="ACY18298.1"/>
    <property type="molecule type" value="Genomic_DNA"/>
</dbReference>
<sequence>MQQQRSTMLKVLCPVEGRNGKTFWIRIGNAFINRDGSTNVYLNAYPTSGKLQIRELDERQPGAGAPPGLGTGDYGSGGGSGSGAGSGEGDELPF</sequence>
<evidence type="ECO:0000256" key="1">
    <source>
        <dbReference type="SAM" id="MobiDB-lite"/>
    </source>
</evidence>
<reference evidence="2 3" key="1">
    <citation type="journal article" date="2010" name="Stand. Genomic Sci.">
        <title>Complete genome sequence of Haliangium ochraceum type strain (SMP-2).</title>
        <authorList>
            <consortium name="US DOE Joint Genome Institute (JGI-PGF)"/>
            <person name="Ivanova N."/>
            <person name="Daum C."/>
            <person name="Lang E."/>
            <person name="Abt B."/>
            <person name="Kopitz M."/>
            <person name="Saunders E."/>
            <person name="Lapidus A."/>
            <person name="Lucas S."/>
            <person name="Glavina Del Rio T."/>
            <person name="Nolan M."/>
            <person name="Tice H."/>
            <person name="Copeland A."/>
            <person name="Cheng J.F."/>
            <person name="Chen F."/>
            <person name="Bruce D."/>
            <person name="Goodwin L."/>
            <person name="Pitluck S."/>
            <person name="Mavromatis K."/>
            <person name="Pati A."/>
            <person name="Mikhailova N."/>
            <person name="Chen A."/>
            <person name="Palaniappan K."/>
            <person name="Land M."/>
            <person name="Hauser L."/>
            <person name="Chang Y.J."/>
            <person name="Jeffries C.D."/>
            <person name="Detter J.C."/>
            <person name="Brettin T."/>
            <person name="Rohde M."/>
            <person name="Goker M."/>
            <person name="Bristow J."/>
            <person name="Markowitz V."/>
            <person name="Eisen J.A."/>
            <person name="Hugenholtz P."/>
            <person name="Kyrpides N.C."/>
            <person name="Klenk H.P."/>
        </authorList>
    </citation>
    <scope>NUCLEOTIDE SEQUENCE [LARGE SCALE GENOMIC DNA]</scope>
    <source>
        <strain evidence="3">DSM 14365 / CIP 107738 / JCM 11303 / AJ 13395 / SMP-2</strain>
    </source>
</reference>
<dbReference type="HOGENOM" id="CLU_2382130_0_0_7"/>
<gene>
    <name evidence="2" type="ordered locus">Hoch_5822</name>
</gene>
<evidence type="ECO:0000313" key="3">
    <source>
        <dbReference type="Proteomes" id="UP000001880"/>
    </source>
</evidence>
<dbReference type="AlphaFoldDB" id="D0LIE2"/>
<dbReference type="RefSeq" id="WP_012830890.1">
    <property type="nucleotide sequence ID" value="NC_013440.1"/>
</dbReference>
<dbReference type="Proteomes" id="UP000001880">
    <property type="component" value="Chromosome"/>
</dbReference>
<keyword evidence="3" id="KW-1185">Reference proteome</keyword>